<feature type="domain" description="AAA" evidence="1">
    <location>
        <begin position="1"/>
        <end position="181"/>
    </location>
</feature>
<dbReference type="Gene3D" id="3.40.50.300">
    <property type="entry name" value="P-loop containing nucleotide triphosphate hydrolases"/>
    <property type="match status" value="1"/>
</dbReference>
<evidence type="ECO:0000313" key="3">
    <source>
        <dbReference type="Proteomes" id="UP000245790"/>
    </source>
</evidence>
<dbReference type="Pfam" id="PF13614">
    <property type="entry name" value="AAA_31"/>
    <property type="match status" value="1"/>
</dbReference>
<name>A0A316FLI4_9GAMM</name>
<dbReference type="InterPro" id="IPR025669">
    <property type="entry name" value="AAA_dom"/>
</dbReference>
<dbReference type="PIRSF" id="PIRSF009320">
    <property type="entry name" value="Nuc_binding_HP_1000"/>
    <property type="match status" value="1"/>
</dbReference>
<dbReference type="Proteomes" id="UP000245790">
    <property type="component" value="Unassembled WGS sequence"/>
</dbReference>
<proteinExistence type="predicted"/>
<dbReference type="InterPro" id="IPR027417">
    <property type="entry name" value="P-loop_NTPase"/>
</dbReference>
<dbReference type="EMBL" id="QGGU01000008">
    <property type="protein sequence ID" value="PWK49123.1"/>
    <property type="molecule type" value="Genomic_DNA"/>
</dbReference>
<sequence length="262" mass="29228">MRVWTIANQKGGVGKTTTTATLAGLLAEQGARVLLLDCDPHASLTSYFDHDPDALEHSLFDVFDSDFTNANDLPNNLILPTAHTNISLMPSSIALATLDRKISQKPGKGLVIKKLKQAFKGEYDYMLIDCPPVLGILLVNAMAACEQLIIPVQTEFLALKGLERMMQTINMVTKAQKHSMQYLVVPTMFDRRTKASIATLRNMRDEFGMHLWPKVIPIDTKFRDASKAHQCANFLYPDCRGVYAYRQLIKTLKQAESAEQVA</sequence>
<comment type="caution">
    <text evidence="2">The sequence shown here is derived from an EMBL/GenBank/DDBJ whole genome shotgun (WGS) entry which is preliminary data.</text>
</comment>
<accession>A0A316FLI4</accession>
<dbReference type="RefSeq" id="WP_109763929.1">
    <property type="nucleotide sequence ID" value="NZ_QGGU01000008.1"/>
</dbReference>
<reference evidence="2 3" key="1">
    <citation type="submission" date="2018-05" db="EMBL/GenBank/DDBJ databases">
        <title>Genomic Encyclopedia of Type Strains, Phase IV (KMG-IV): sequencing the most valuable type-strain genomes for metagenomic binning, comparative biology and taxonomic classification.</title>
        <authorList>
            <person name="Goeker M."/>
        </authorList>
    </citation>
    <scope>NUCLEOTIDE SEQUENCE [LARGE SCALE GENOMIC DNA]</scope>
    <source>
        <strain evidence="2 3">DSM 25350</strain>
    </source>
</reference>
<evidence type="ECO:0000313" key="2">
    <source>
        <dbReference type="EMBL" id="PWK49123.1"/>
    </source>
</evidence>
<keyword evidence="3" id="KW-1185">Reference proteome</keyword>
<dbReference type="CDD" id="cd02042">
    <property type="entry name" value="ParAB_family"/>
    <property type="match status" value="1"/>
</dbReference>
<organism evidence="2 3">
    <name type="scientific">Pleionea mediterranea</name>
    <dbReference type="NCBI Taxonomy" id="523701"/>
    <lineage>
        <taxon>Bacteria</taxon>
        <taxon>Pseudomonadati</taxon>
        <taxon>Pseudomonadota</taxon>
        <taxon>Gammaproteobacteria</taxon>
        <taxon>Oceanospirillales</taxon>
        <taxon>Pleioneaceae</taxon>
        <taxon>Pleionea</taxon>
    </lineage>
</organism>
<dbReference type="PANTHER" id="PTHR13696">
    <property type="entry name" value="P-LOOP CONTAINING NUCLEOSIDE TRIPHOSPHATE HYDROLASE"/>
    <property type="match status" value="1"/>
</dbReference>
<dbReference type="PANTHER" id="PTHR13696:SF69">
    <property type="entry name" value="PLASMID PARTITIONING PROTEIN-RELATED"/>
    <property type="match status" value="1"/>
</dbReference>
<dbReference type="AlphaFoldDB" id="A0A316FLI4"/>
<evidence type="ECO:0000259" key="1">
    <source>
        <dbReference type="Pfam" id="PF13614"/>
    </source>
</evidence>
<protein>
    <submittedName>
        <fullName evidence="2">Chromosome partitioning protein</fullName>
    </submittedName>
</protein>
<dbReference type="OrthoDB" id="9815116at2"/>
<gene>
    <name evidence="2" type="ORF">C8D97_10832</name>
</gene>
<dbReference type="InterPro" id="IPR050678">
    <property type="entry name" value="DNA_Partitioning_ATPase"/>
</dbReference>
<dbReference type="SUPFAM" id="SSF52540">
    <property type="entry name" value="P-loop containing nucleoside triphosphate hydrolases"/>
    <property type="match status" value="1"/>
</dbReference>